<dbReference type="OrthoDB" id="1750577at2"/>
<feature type="transmembrane region" description="Helical" evidence="1">
    <location>
        <begin position="47"/>
        <end position="68"/>
    </location>
</feature>
<feature type="transmembrane region" description="Helical" evidence="1">
    <location>
        <begin position="20"/>
        <end position="41"/>
    </location>
</feature>
<evidence type="ECO:0000313" key="4">
    <source>
        <dbReference type="Proteomes" id="UP000249522"/>
    </source>
</evidence>
<dbReference type="RefSeq" id="WP_111149344.1">
    <property type="nucleotide sequence ID" value="NZ_QKRB01000057.1"/>
</dbReference>
<evidence type="ECO:0000256" key="1">
    <source>
        <dbReference type="SAM" id="Phobius"/>
    </source>
</evidence>
<comment type="caution">
    <text evidence="3">The sequence shown here is derived from an EMBL/GenBank/DDBJ whole genome shotgun (WGS) entry which is preliminary data.</text>
</comment>
<dbReference type="EMBL" id="QKRB01000057">
    <property type="protein sequence ID" value="PZD93674.1"/>
    <property type="molecule type" value="Genomic_DNA"/>
</dbReference>
<reference evidence="3 4" key="1">
    <citation type="submission" date="2018-06" db="EMBL/GenBank/DDBJ databases">
        <title>Paenibacillus imtechensis sp. nov.</title>
        <authorList>
            <person name="Pinnaka A.K."/>
            <person name="Singh H."/>
            <person name="Kaur M."/>
        </authorList>
    </citation>
    <scope>NUCLEOTIDE SEQUENCE [LARGE SCALE GENOMIC DNA]</scope>
    <source>
        <strain evidence="3 4">SMB1</strain>
    </source>
</reference>
<keyword evidence="1" id="KW-0472">Membrane</keyword>
<dbReference type="InterPro" id="IPR005182">
    <property type="entry name" value="YdbS-like_PH"/>
</dbReference>
<keyword evidence="1" id="KW-1133">Transmembrane helix</keyword>
<dbReference type="PANTHER" id="PTHR34473">
    <property type="entry name" value="UPF0699 TRANSMEMBRANE PROTEIN YDBS"/>
    <property type="match status" value="1"/>
</dbReference>
<organism evidence="3 4">
    <name type="scientific">Paenibacillus sambharensis</name>
    <dbReference type="NCBI Taxonomy" id="1803190"/>
    <lineage>
        <taxon>Bacteria</taxon>
        <taxon>Bacillati</taxon>
        <taxon>Bacillota</taxon>
        <taxon>Bacilli</taxon>
        <taxon>Bacillales</taxon>
        <taxon>Paenibacillaceae</taxon>
        <taxon>Paenibacillus</taxon>
    </lineage>
</organism>
<accession>A0A2W1LGU0</accession>
<keyword evidence="4" id="KW-1185">Reference proteome</keyword>
<sequence>MVIHDPQQRIDEDALKAWRLGAWIAAAVYTVIIGVLIFLTIRFDWPYWIAGAAFLIAAVVALFEIAYIPVWRWRRFRYDVSEHEIDLLHGLIIRKRTIIPMVKVQHVDTKQGPLLRKYQLAAVTFSTAAGSHEIPALLESKAEQVRNQIAKLARITDEEI</sequence>
<evidence type="ECO:0000259" key="2">
    <source>
        <dbReference type="Pfam" id="PF03703"/>
    </source>
</evidence>
<dbReference type="SUPFAM" id="SSF103473">
    <property type="entry name" value="MFS general substrate transporter"/>
    <property type="match status" value="1"/>
</dbReference>
<feature type="domain" description="YdbS-like PH" evidence="2">
    <location>
        <begin position="73"/>
        <end position="149"/>
    </location>
</feature>
<evidence type="ECO:0000313" key="3">
    <source>
        <dbReference type="EMBL" id="PZD93674.1"/>
    </source>
</evidence>
<gene>
    <name evidence="3" type="ORF">DNH61_23975</name>
</gene>
<keyword evidence="1" id="KW-0812">Transmembrane</keyword>
<dbReference type="InterPro" id="IPR036259">
    <property type="entry name" value="MFS_trans_sf"/>
</dbReference>
<protein>
    <recommendedName>
        <fullName evidence="2">YdbS-like PH domain-containing protein</fullName>
    </recommendedName>
</protein>
<dbReference type="Proteomes" id="UP000249522">
    <property type="component" value="Unassembled WGS sequence"/>
</dbReference>
<name>A0A2W1LGU0_9BACL</name>
<dbReference type="PANTHER" id="PTHR34473:SF2">
    <property type="entry name" value="UPF0699 TRANSMEMBRANE PROTEIN YDBT"/>
    <property type="match status" value="1"/>
</dbReference>
<dbReference type="AlphaFoldDB" id="A0A2W1LGU0"/>
<dbReference type="Pfam" id="PF03703">
    <property type="entry name" value="bPH_2"/>
    <property type="match status" value="1"/>
</dbReference>
<proteinExistence type="predicted"/>